<feature type="domain" description="Bulb-type lectin" evidence="1">
    <location>
        <begin position="28"/>
        <end position="146"/>
    </location>
</feature>
<proteinExistence type="predicted"/>
<accession>A0ABY9E9F3</accession>
<evidence type="ECO:0000313" key="3">
    <source>
        <dbReference type="Proteomes" id="UP001321520"/>
    </source>
</evidence>
<reference evidence="2 3" key="1">
    <citation type="submission" date="2022-05" db="EMBL/GenBank/DDBJ databases">
        <title>Microbulbifer sp. nov., isolated from sponge.</title>
        <authorList>
            <person name="Gao L."/>
        </authorList>
    </citation>
    <scope>NUCLEOTIDE SEQUENCE [LARGE SCALE GENOMIC DNA]</scope>
    <source>
        <strain evidence="2 3">MI-G</strain>
    </source>
</reference>
<evidence type="ECO:0000313" key="2">
    <source>
        <dbReference type="EMBL" id="WKD48962.1"/>
    </source>
</evidence>
<dbReference type="Gene3D" id="2.90.10.30">
    <property type="match status" value="1"/>
</dbReference>
<sequence>MLLKKLEKIGIISVFLLMALISPQILADDRLTTFERLQSGEYIRSPNGIYKLEMQWDGNLVLSDDIVKMQLWSTGTAGHPKLKDGNGFAEMFGQGAFGLRSELDTDINIHWSSQSWGNPGAHLRVQDDGNMVVYNVSGQAVWVSDTYQGDCRYEEMVTYGGSSYFCRFFTGCVTSVFVPESTSSFYITSAFNSCTNMFESCSVDVLLPNPPRLVRICEN</sequence>
<evidence type="ECO:0000259" key="1">
    <source>
        <dbReference type="PROSITE" id="PS50927"/>
    </source>
</evidence>
<dbReference type="Proteomes" id="UP001321520">
    <property type="component" value="Chromosome"/>
</dbReference>
<dbReference type="PROSITE" id="PS50927">
    <property type="entry name" value="BULB_LECTIN"/>
    <property type="match status" value="1"/>
</dbReference>
<name>A0ABY9E9F3_9GAMM</name>
<dbReference type="InterPro" id="IPR001480">
    <property type="entry name" value="Bulb-type_lectin_dom"/>
</dbReference>
<dbReference type="InterPro" id="IPR036426">
    <property type="entry name" value="Bulb-type_lectin_dom_sf"/>
</dbReference>
<protein>
    <recommendedName>
        <fullName evidence="1">Bulb-type lectin domain-containing protein</fullName>
    </recommendedName>
</protein>
<dbReference type="SUPFAM" id="SSF51110">
    <property type="entry name" value="alpha-D-mannose-specific plant lectins"/>
    <property type="match status" value="2"/>
</dbReference>
<organism evidence="2 3">
    <name type="scientific">Microbulbifer spongiae</name>
    <dbReference type="NCBI Taxonomy" id="2944933"/>
    <lineage>
        <taxon>Bacteria</taxon>
        <taxon>Pseudomonadati</taxon>
        <taxon>Pseudomonadota</taxon>
        <taxon>Gammaproteobacteria</taxon>
        <taxon>Cellvibrionales</taxon>
        <taxon>Microbulbiferaceae</taxon>
        <taxon>Microbulbifer</taxon>
    </lineage>
</organism>
<dbReference type="SMART" id="SM00108">
    <property type="entry name" value="B_lectin"/>
    <property type="match status" value="1"/>
</dbReference>
<keyword evidence="3" id="KW-1185">Reference proteome</keyword>
<gene>
    <name evidence="2" type="ORF">M8T91_13815</name>
</gene>
<dbReference type="EMBL" id="CP098023">
    <property type="protein sequence ID" value="WKD48962.1"/>
    <property type="molecule type" value="Genomic_DNA"/>
</dbReference>
<dbReference type="RefSeq" id="WP_301414747.1">
    <property type="nucleotide sequence ID" value="NZ_CP098023.1"/>
</dbReference>